<dbReference type="PANTHER" id="PTHR33452">
    <property type="entry name" value="OXIDOREDUCTASE CATD-RELATED"/>
    <property type="match status" value="1"/>
</dbReference>
<feature type="transmembrane region" description="Helical" evidence="7">
    <location>
        <begin position="23"/>
        <end position="42"/>
    </location>
</feature>
<keyword evidence="9" id="KW-1185">Reference proteome</keyword>
<gene>
    <name evidence="8" type="ORF">NCTC1934_06840</name>
</gene>
<comment type="subcellular location">
    <subcellularLocation>
        <location evidence="1">Cell membrane</location>
        <topology evidence="1">Multi-pass membrane protein</topology>
    </subcellularLocation>
</comment>
<evidence type="ECO:0000256" key="5">
    <source>
        <dbReference type="ARBA" id="ARBA00022989"/>
    </source>
</evidence>
<organism evidence="8 9">
    <name type="scientific">Nocardia otitidiscaviarum</name>
    <dbReference type="NCBI Taxonomy" id="1823"/>
    <lineage>
        <taxon>Bacteria</taxon>
        <taxon>Bacillati</taxon>
        <taxon>Actinomycetota</taxon>
        <taxon>Actinomycetes</taxon>
        <taxon>Mycobacteriales</taxon>
        <taxon>Nocardiaceae</taxon>
        <taxon>Nocardia</taxon>
    </lineage>
</organism>
<keyword evidence="5 7" id="KW-1133">Transmembrane helix</keyword>
<evidence type="ECO:0000256" key="7">
    <source>
        <dbReference type="SAM" id="Phobius"/>
    </source>
</evidence>
<evidence type="ECO:0000256" key="2">
    <source>
        <dbReference type="ARBA" id="ARBA00006679"/>
    </source>
</evidence>
<dbReference type="OrthoDB" id="1122432at2"/>
<evidence type="ECO:0000256" key="6">
    <source>
        <dbReference type="ARBA" id="ARBA00023136"/>
    </source>
</evidence>
<name>A0A379JMA9_9NOCA</name>
<reference evidence="8 9" key="1">
    <citation type="submission" date="2018-06" db="EMBL/GenBank/DDBJ databases">
        <authorList>
            <consortium name="Pathogen Informatics"/>
            <person name="Doyle S."/>
        </authorList>
    </citation>
    <scope>NUCLEOTIDE SEQUENCE [LARGE SCALE GENOMIC DNA]</scope>
    <source>
        <strain evidence="8 9">NCTC1934</strain>
    </source>
</reference>
<comment type="similarity">
    <text evidence="2">Belongs to the DoxX family.</text>
</comment>
<feature type="transmembrane region" description="Helical" evidence="7">
    <location>
        <begin position="70"/>
        <end position="88"/>
    </location>
</feature>
<dbReference type="Pfam" id="PF07681">
    <property type="entry name" value="DoxX"/>
    <property type="match status" value="1"/>
</dbReference>
<proteinExistence type="inferred from homology"/>
<accession>A0A379JMA9</accession>
<dbReference type="PANTHER" id="PTHR33452:SF1">
    <property type="entry name" value="INNER MEMBRANE PROTEIN YPHA-RELATED"/>
    <property type="match status" value="1"/>
</dbReference>
<dbReference type="InterPro" id="IPR032808">
    <property type="entry name" value="DoxX"/>
</dbReference>
<protein>
    <submittedName>
        <fullName evidence="8">DoxX</fullName>
    </submittedName>
</protein>
<sequence length="157" mass="16280">MNQTTHLPDRSARTLLTGPAPRPLVDGVLLLLRLALAVIFFAHGWDTLTNLGVAGTIDLQRESGIPLPELAGPFTVFAELIGGLLLALGALTRPAAAALTVVMLGAIAFIHAPYGIFVEDGGIELTLVLAAASLQLTVQGSGRFGIDGLLARPRTPA</sequence>
<evidence type="ECO:0000313" key="9">
    <source>
        <dbReference type="Proteomes" id="UP000255467"/>
    </source>
</evidence>
<dbReference type="InterPro" id="IPR051907">
    <property type="entry name" value="DoxX-like_oxidoreductase"/>
</dbReference>
<dbReference type="GO" id="GO:0005886">
    <property type="term" value="C:plasma membrane"/>
    <property type="evidence" value="ECO:0007669"/>
    <property type="project" value="UniProtKB-SubCell"/>
</dbReference>
<dbReference type="RefSeq" id="WP_063821511.1">
    <property type="nucleotide sequence ID" value="NZ_UGRY01000007.1"/>
</dbReference>
<feature type="transmembrane region" description="Helical" evidence="7">
    <location>
        <begin position="95"/>
        <end position="117"/>
    </location>
</feature>
<evidence type="ECO:0000256" key="4">
    <source>
        <dbReference type="ARBA" id="ARBA00022692"/>
    </source>
</evidence>
<evidence type="ECO:0000313" key="8">
    <source>
        <dbReference type="EMBL" id="SUD49486.1"/>
    </source>
</evidence>
<evidence type="ECO:0000256" key="3">
    <source>
        <dbReference type="ARBA" id="ARBA00022475"/>
    </source>
</evidence>
<keyword evidence="4 7" id="KW-0812">Transmembrane</keyword>
<dbReference type="Proteomes" id="UP000255467">
    <property type="component" value="Unassembled WGS sequence"/>
</dbReference>
<dbReference type="EMBL" id="UGRY01000007">
    <property type="protein sequence ID" value="SUD49486.1"/>
    <property type="molecule type" value="Genomic_DNA"/>
</dbReference>
<dbReference type="AlphaFoldDB" id="A0A379JMA9"/>
<evidence type="ECO:0000256" key="1">
    <source>
        <dbReference type="ARBA" id="ARBA00004651"/>
    </source>
</evidence>
<keyword evidence="6 7" id="KW-0472">Membrane</keyword>
<keyword evidence="3" id="KW-1003">Cell membrane</keyword>